<keyword evidence="1" id="KW-0175">Coiled coil</keyword>
<organism evidence="3 4">
    <name type="scientific">Thiosulfatimonas sediminis</name>
    <dbReference type="NCBI Taxonomy" id="2675054"/>
    <lineage>
        <taxon>Bacteria</taxon>
        <taxon>Pseudomonadati</taxon>
        <taxon>Pseudomonadota</taxon>
        <taxon>Gammaproteobacteria</taxon>
        <taxon>Thiotrichales</taxon>
        <taxon>Piscirickettsiaceae</taxon>
        <taxon>Thiosulfatimonas</taxon>
    </lineage>
</organism>
<dbReference type="Gene3D" id="1.25.40.10">
    <property type="entry name" value="Tetratricopeptide repeat domain"/>
    <property type="match status" value="1"/>
</dbReference>
<evidence type="ECO:0000256" key="1">
    <source>
        <dbReference type="SAM" id="Coils"/>
    </source>
</evidence>
<name>A0A6F8PRT4_9GAMM</name>
<dbReference type="KEGG" id="tse:THMIRHAS_02150"/>
<dbReference type="SUPFAM" id="SSF48452">
    <property type="entry name" value="TPR-like"/>
    <property type="match status" value="1"/>
</dbReference>
<dbReference type="GO" id="GO:0012505">
    <property type="term" value="C:endomembrane system"/>
    <property type="evidence" value="ECO:0007669"/>
    <property type="project" value="UniProtKB-ARBA"/>
</dbReference>
<evidence type="ECO:0000256" key="2">
    <source>
        <dbReference type="SAM" id="Phobius"/>
    </source>
</evidence>
<dbReference type="GO" id="GO:0016192">
    <property type="term" value="P:vesicle-mediated transport"/>
    <property type="evidence" value="ECO:0007669"/>
    <property type="project" value="UniProtKB-ARBA"/>
</dbReference>
<proteinExistence type="predicted"/>
<dbReference type="GO" id="GO:0005737">
    <property type="term" value="C:cytoplasm"/>
    <property type="evidence" value="ECO:0007669"/>
    <property type="project" value="UniProtKB-ARBA"/>
</dbReference>
<keyword evidence="2" id="KW-1133">Transmembrane helix</keyword>
<keyword evidence="2" id="KW-0812">Transmembrane</keyword>
<keyword evidence="2" id="KW-0472">Membrane</keyword>
<dbReference type="EMBL" id="AP021889">
    <property type="protein sequence ID" value="BBP44842.1"/>
    <property type="molecule type" value="Genomic_DNA"/>
</dbReference>
<dbReference type="Proteomes" id="UP000501726">
    <property type="component" value="Chromosome"/>
</dbReference>
<dbReference type="InterPro" id="IPR019734">
    <property type="entry name" value="TPR_rpt"/>
</dbReference>
<protein>
    <submittedName>
        <fullName evidence="3">Uncharacterized protein</fullName>
    </submittedName>
</protein>
<dbReference type="GO" id="GO:0032991">
    <property type="term" value="C:protein-containing complex"/>
    <property type="evidence" value="ECO:0007669"/>
    <property type="project" value="UniProtKB-ARBA"/>
</dbReference>
<dbReference type="AlphaFoldDB" id="A0A6F8PRT4"/>
<dbReference type="InterPro" id="IPR015374">
    <property type="entry name" value="ChAPs"/>
</dbReference>
<feature type="transmembrane region" description="Helical" evidence="2">
    <location>
        <begin position="73"/>
        <end position="93"/>
    </location>
</feature>
<sequence>MHAEQLHTKETQNIENLSQPMYNPFVERYVMDDLKQLRVEMNDLHVEVTKEITNRELAATTRAVSYATDTITYFFYLIAGVSSVLVLVGWNSIRDVKEKVHLLANTKIDEVVTEYEGRLAKLEEELHRKSRGITSAQQRLAQHQDIYSLWLKAGQEQILSNKVDIYDQILERDPDNAEAMTYKADVVLDMEEPHWAIALCHQALRLSPENSHAFYQLASAYALLDAPEKALNYLAKSLQDAQGNADSILNDPHFANLKKEAKFIALLRGYDSSFQSTQAV</sequence>
<accession>A0A6F8PRT4</accession>
<evidence type="ECO:0000313" key="3">
    <source>
        <dbReference type="EMBL" id="BBP44842.1"/>
    </source>
</evidence>
<dbReference type="NCBIfam" id="NF047558">
    <property type="entry name" value="TPR_END_plus"/>
    <property type="match status" value="1"/>
</dbReference>
<dbReference type="SMART" id="SM00028">
    <property type="entry name" value="TPR"/>
    <property type="match status" value="2"/>
</dbReference>
<dbReference type="Pfam" id="PF09295">
    <property type="entry name" value="ChAPs"/>
    <property type="match status" value="1"/>
</dbReference>
<evidence type="ECO:0000313" key="4">
    <source>
        <dbReference type="Proteomes" id="UP000501726"/>
    </source>
</evidence>
<gene>
    <name evidence="3" type="ORF">THMIRHAS_02150</name>
</gene>
<keyword evidence="4" id="KW-1185">Reference proteome</keyword>
<dbReference type="InterPro" id="IPR011990">
    <property type="entry name" value="TPR-like_helical_dom_sf"/>
</dbReference>
<reference evidence="4" key="1">
    <citation type="submission" date="2019-11" db="EMBL/GenBank/DDBJ databases">
        <title>Isolation and characterization of two novel species in the genus Thiomicrorhabdus.</title>
        <authorList>
            <person name="Mochizuki J."/>
            <person name="Kojima H."/>
            <person name="Fukui M."/>
        </authorList>
    </citation>
    <scope>NUCLEOTIDE SEQUENCE [LARGE SCALE GENOMIC DNA]</scope>
    <source>
        <strain evidence="4">aks77</strain>
    </source>
</reference>
<feature type="coiled-coil region" evidence="1">
    <location>
        <begin position="105"/>
        <end position="139"/>
    </location>
</feature>